<evidence type="ECO:0000313" key="3">
    <source>
        <dbReference type="EMBL" id="GER55782.1"/>
    </source>
</evidence>
<dbReference type="GO" id="GO:0051087">
    <property type="term" value="F:protein-folding chaperone binding"/>
    <property type="evidence" value="ECO:0007669"/>
    <property type="project" value="InterPro"/>
</dbReference>
<dbReference type="InterPro" id="IPR029071">
    <property type="entry name" value="Ubiquitin-like_domsf"/>
</dbReference>
<evidence type="ECO:0000259" key="2">
    <source>
        <dbReference type="PROSITE" id="PS50053"/>
    </source>
</evidence>
<dbReference type="AlphaFoldDB" id="A0A5A7RE21"/>
<comment type="caution">
    <text evidence="3">The sequence shown here is derived from an EMBL/GenBank/DDBJ whole genome shotgun (WGS) entry which is preliminary data.</text>
</comment>
<dbReference type="PANTHER" id="PTHR12329:SF49">
    <property type="entry name" value="BAG FAMILY MOLECULAR CHAPERONE REGULATOR 4-LIKE ISOFORM X1"/>
    <property type="match status" value="1"/>
</dbReference>
<gene>
    <name evidence="3" type="ORF">STAS_33481</name>
</gene>
<feature type="compositionally biased region" description="Polar residues" evidence="1">
    <location>
        <begin position="176"/>
        <end position="187"/>
    </location>
</feature>
<keyword evidence="4" id="KW-1185">Reference proteome</keyword>
<proteinExistence type="predicted"/>
<dbReference type="Proteomes" id="UP000325081">
    <property type="component" value="Unassembled WGS sequence"/>
</dbReference>
<sequence>MKGVHPISANGLQNGEVGPEAKLEAVHDGLNIKVAHGPDEHDVALPPNSTFGDLKSIIVRKIGLNPETHKLLFRGKEKEDDESLQTAGVKDNAKVLLVEEVSSDQKIPDEVKETNVVSRGVEAVAKVREEVDKLADQVRRVQSLVETMDTIKSRNSNPFDNGLKSPTLDNRITKPCGNQQMSSNIHW</sequence>
<protein>
    <submittedName>
        <fullName evidence="3">BCL-2-associated athanogene 2</fullName>
    </submittedName>
</protein>
<evidence type="ECO:0000256" key="1">
    <source>
        <dbReference type="SAM" id="MobiDB-lite"/>
    </source>
</evidence>
<dbReference type="InterPro" id="IPR039773">
    <property type="entry name" value="BAG_chaperone_regulator"/>
</dbReference>
<dbReference type="Gene3D" id="3.10.20.90">
    <property type="entry name" value="Phosphatidylinositol 3-kinase Catalytic Subunit, Chain A, domain 1"/>
    <property type="match status" value="1"/>
</dbReference>
<reference evidence="4" key="1">
    <citation type="journal article" date="2019" name="Curr. Biol.">
        <title>Genome Sequence of Striga asiatica Provides Insight into the Evolution of Plant Parasitism.</title>
        <authorList>
            <person name="Yoshida S."/>
            <person name="Kim S."/>
            <person name="Wafula E.K."/>
            <person name="Tanskanen J."/>
            <person name="Kim Y.M."/>
            <person name="Honaas L."/>
            <person name="Yang Z."/>
            <person name="Spallek T."/>
            <person name="Conn C.E."/>
            <person name="Ichihashi Y."/>
            <person name="Cheong K."/>
            <person name="Cui S."/>
            <person name="Der J.P."/>
            <person name="Gundlach H."/>
            <person name="Jiao Y."/>
            <person name="Hori C."/>
            <person name="Ishida J.K."/>
            <person name="Kasahara H."/>
            <person name="Kiba T."/>
            <person name="Kim M.S."/>
            <person name="Koo N."/>
            <person name="Laohavisit A."/>
            <person name="Lee Y.H."/>
            <person name="Lumba S."/>
            <person name="McCourt P."/>
            <person name="Mortimer J.C."/>
            <person name="Mutuku J.M."/>
            <person name="Nomura T."/>
            <person name="Sasaki-Sekimoto Y."/>
            <person name="Seto Y."/>
            <person name="Wang Y."/>
            <person name="Wakatake T."/>
            <person name="Sakakibara H."/>
            <person name="Demura T."/>
            <person name="Yamaguchi S."/>
            <person name="Yoneyama K."/>
            <person name="Manabe R.I."/>
            <person name="Nelson D.C."/>
            <person name="Schulman A.H."/>
            <person name="Timko M.P."/>
            <person name="dePamphilis C.W."/>
            <person name="Choi D."/>
            <person name="Shirasu K."/>
        </authorList>
    </citation>
    <scope>NUCLEOTIDE SEQUENCE [LARGE SCALE GENOMIC DNA]</scope>
    <source>
        <strain evidence="4">cv. UVA1</strain>
    </source>
</reference>
<dbReference type="SUPFAM" id="SSF54236">
    <property type="entry name" value="Ubiquitin-like"/>
    <property type="match status" value="1"/>
</dbReference>
<dbReference type="Pfam" id="PF00240">
    <property type="entry name" value="ubiquitin"/>
    <property type="match status" value="1"/>
</dbReference>
<dbReference type="PROSITE" id="PS50053">
    <property type="entry name" value="UBIQUITIN_2"/>
    <property type="match status" value="1"/>
</dbReference>
<dbReference type="GO" id="GO:0050821">
    <property type="term" value="P:protein stabilization"/>
    <property type="evidence" value="ECO:0007669"/>
    <property type="project" value="TreeGrafter"/>
</dbReference>
<evidence type="ECO:0000313" key="4">
    <source>
        <dbReference type="Proteomes" id="UP000325081"/>
    </source>
</evidence>
<dbReference type="OrthoDB" id="417450at2759"/>
<dbReference type="PANTHER" id="PTHR12329">
    <property type="entry name" value="BCL2-ASSOCIATED ATHANOGENE"/>
    <property type="match status" value="1"/>
</dbReference>
<dbReference type="InterPro" id="IPR000626">
    <property type="entry name" value="Ubiquitin-like_dom"/>
</dbReference>
<accession>A0A5A7RE21</accession>
<dbReference type="SMART" id="SM00213">
    <property type="entry name" value="UBQ"/>
    <property type="match status" value="1"/>
</dbReference>
<feature type="domain" description="Ubiquitin-like" evidence="2">
    <location>
        <begin position="30"/>
        <end position="104"/>
    </location>
</feature>
<feature type="region of interest" description="Disordered" evidence="1">
    <location>
        <begin position="152"/>
        <end position="187"/>
    </location>
</feature>
<dbReference type="GO" id="GO:0000774">
    <property type="term" value="F:adenyl-nucleotide exchange factor activity"/>
    <property type="evidence" value="ECO:0007669"/>
    <property type="project" value="TreeGrafter"/>
</dbReference>
<dbReference type="EMBL" id="BKCP01012181">
    <property type="protein sequence ID" value="GER55782.1"/>
    <property type="molecule type" value="Genomic_DNA"/>
</dbReference>
<name>A0A5A7RE21_STRAF</name>
<organism evidence="3 4">
    <name type="scientific">Striga asiatica</name>
    <name type="common">Asiatic witchweed</name>
    <name type="synonym">Buchnera asiatica</name>
    <dbReference type="NCBI Taxonomy" id="4170"/>
    <lineage>
        <taxon>Eukaryota</taxon>
        <taxon>Viridiplantae</taxon>
        <taxon>Streptophyta</taxon>
        <taxon>Embryophyta</taxon>
        <taxon>Tracheophyta</taxon>
        <taxon>Spermatophyta</taxon>
        <taxon>Magnoliopsida</taxon>
        <taxon>eudicotyledons</taxon>
        <taxon>Gunneridae</taxon>
        <taxon>Pentapetalae</taxon>
        <taxon>asterids</taxon>
        <taxon>lamiids</taxon>
        <taxon>Lamiales</taxon>
        <taxon>Orobanchaceae</taxon>
        <taxon>Buchnereae</taxon>
        <taxon>Striga</taxon>
    </lineage>
</organism>
<dbReference type="GO" id="GO:0005737">
    <property type="term" value="C:cytoplasm"/>
    <property type="evidence" value="ECO:0007669"/>
    <property type="project" value="TreeGrafter"/>
</dbReference>